<dbReference type="RefSeq" id="WP_338602911.1">
    <property type="nucleotide sequence ID" value="NZ_AP028679.1"/>
</dbReference>
<reference evidence="5" key="1">
    <citation type="journal article" date="2023" name="Arch. Microbiol.">
        <title>Desulfoferula mesophilus gen. nov. sp. nov., a mesophilic sulfate-reducing bacterium isolated from a brackish lake sediment.</title>
        <authorList>
            <person name="Watanabe T."/>
            <person name="Yabe T."/>
            <person name="Tsuji J.M."/>
            <person name="Fukui M."/>
        </authorList>
    </citation>
    <scope>NUCLEOTIDE SEQUENCE [LARGE SCALE GENOMIC DNA]</scope>
    <source>
        <strain evidence="5">12FAK</strain>
    </source>
</reference>
<organism evidence="4 5">
    <name type="scientific">Desulfoferula mesophila</name>
    <dbReference type="NCBI Taxonomy" id="3058419"/>
    <lineage>
        <taxon>Bacteria</taxon>
        <taxon>Pseudomonadati</taxon>
        <taxon>Thermodesulfobacteriota</taxon>
        <taxon>Desulfarculia</taxon>
        <taxon>Desulfarculales</taxon>
        <taxon>Desulfarculaceae</taxon>
        <taxon>Desulfoferula</taxon>
    </lineage>
</organism>
<keyword evidence="5" id="KW-1185">Reference proteome</keyword>
<gene>
    <name evidence="4" type="ORF">FAK_37680</name>
</gene>
<dbReference type="EMBL" id="AP028679">
    <property type="protein sequence ID" value="BEQ16702.1"/>
    <property type="molecule type" value="Genomic_DNA"/>
</dbReference>
<dbReference type="Gene3D" id="1.10.287.470">
    <property type="entry name" value="Helix hairpin bin"/>
    <property type="match status" value="1"/>
</dbReference>
<dbReference type="GO" id="GO:1990281">
    <property type="term" value="C:efflux pump complex"/>
    <property type="evidence" value="ECO:0007669"/>
    <property type="project" value="TreeGrafter"/>
</dbReference>
<dbReference type="PANTHER" id="PTHR30469:SF15">
    <property type="entry name" value="HLYD FAMILY OF SECRETION PROTEINS"/>
    <property type="match status" value="1"/>
</dbReference>
<proteinExistence type="inferred from homology"/>
<evidence type="ECO:0000313" key="5">
    <source>
        <dbReference type="Proteomes" id="UP001366166"/>
    </source>
</evidence>
<keyword evidence="3" id="KW-0732">Signal</keyword>
<comment type="similarity">
    <text evidence="1">Belongs to the membrane fusion protein (MFP) (TC 8.A.1) family.</text>
</comment>
<dbReference type="SUPFAM" id="SSF111369">
    <property type="entry name" value="HlyD-like secretion proteins"/>
    <property type="match status" value="1"/>
</dbReference>
<protein>
    <recommendedName>
        <fullName evidence="6">RND family efflux transporter, MFP subunit</fullName>
    </recommendedName>
</protein>
<dbReference type="KEGG" id="dmp:FAK_37680"/>
<dbReference type="NCBIfam" id="TIGR01730">
    <property type="entry name" value="RND_mfp"/>
    <property type="match status" value="1"/>
</dbReference>
<dbReference type="Gene3D" id="2.40.50.100">
    <property type="match status" value="1"/>
</dbReference>
<feature type="signal peptide" evidence="3">
    <location>
        <begin position="1"/>
        <end position="23"/>
    </location>
</feature>
<dbReference type="Proteomes" id="UP001366166">
    <property type="component" value="Chromosome"/>
</dbReference>
<keyword evidence="2" id="KW-0175">Coiled coil</keyword>
<feature type="coiled-coil region" evidence="2">
    <location>
        <begin position="136"/>
        <end position="170"/>
    </location>
</feature>
<evidence type="ECO:0000313" key="4">
    <source>
        <dbReference type="EMBL" id="BEQ16702.1"/>
    </source>
</evidence>
<name>A0AAU9EJU6_9BACT</name>
<evidence type="ECO:0000256" key="2">
    <source>
        <dbReference type="SAM" id="Coils"/>
    </source>
</evidence>
<dbReference type="InterPro" id="IPR006143">
    <property type="entry name" value="RND_pump_MFP"/>
</dbReference>
<sequence>MPPARQILLLLSLCLAWALPAGAAPPAGDKPAEAPRAVRAEASVRPLVFSGFTRARSKLRLVSEVAGRCLKVNYDVGDTIGSAGVFAVLDDTFTRLDLKANRVEQQRLQSRVAYLDKDANRYRNLVKRGSEAPSKLDRLDEDLTQAKLQLEALKTQAVVLKERLDRHQIKAPAGWRVIERQVEPGSWVAAGGQVALLGDFRTLLVPLALSPEEYALLAGRKEHIKVFLPHFGVTAPAKLERLSPAFDPVTRKIAVELELGPGVADKRGGLRVELTLNAPDPSGAVLLPAGAVSERYQENWVTRADGQALRVVVLGPGPGGTLRVTGPGIKAGQKFLIRP</sequence>
<evidence type="ECO:0000256" key="1">
    <source>
        <dbReference type="ARBA" id="ARBA00009477"/>
    </source>
</evidence>
<dbReference type="Gene3D" id="2.40.30.170">
    <property type="match status" value="1"/>
</dbReference>
<evidence type="ECO:0000256" key="3">
    <source>
        <dbReference type="SAM" id="SignalP"/>
    </source>
</evidence>
<accession>A0AAU9EJU6</accession>
<feature type="chain" id="PRO_5043358747" description="RND family efflux transporter, MFP subunit" evidence="3">
    <location>
        <begin position="24"/>
        <end position="339"/>
    </location>
</feature>
<dbReference type="PANTHER" id="PTHR30469">
    <property type="entry name" value="MULTIDRUG RESISTANCE PROTEIN MDTA"/>
    <property type="match status" value="1"/>
</dbReference>
<dbReference type="GO" id="GO:0015562">
    <property type="term" value="F:efflux transmembrane transporter activity"/>
    <property type="evidence" value="ECO:0007669"/>
    <property type="project" value="TreeGrafter"/>
</dbReference>
<dbReference type="AlphaFoldDB" id="A0AAU9EJU6"/>
<evidence type="ECO:0008006" key="6">
    <source>
        <dbReference type="Google" id="ProtNLM"/>
    </source>
</evidence>